<organism evidence="3">
    <name type="scientific">marine metagenome</name>
    <dbReference type="NCBI Taxonomy" id="408172"/>
    <lineage>
        <taxon>unclassified sequences</taxon>
        <taxon>metagenomes</taxon>
        <taxon>ecological metagenomes</taxon>
    </lineage>
</organism>
<evidence type="ECO:0000313" key="3">
    <source>
        <dbReference type="EMBL" id="SVA69910.1"/>
    </source>
</evidence>
<dbReference type="Gene3D" id="3.60.15.10">
    <property type="entry name" value="Ribonuclease Z/Hydroxyacylglutathione hydrolase-like"/>
    <property type="match status" value="1"/>
</dbReference>
<proteinExistence type="inferred from homology"/>
<feature type="domain" description="Metallo-beta-lactamase" evidence="2">
    <location>
        <begin position="9"/>
        <end position="191"/>
    </location>
</feature>
<dbReference type="Pfam" id="PF12706">
    <property type="entry name" value="Lactamase_B_2"/>
    <property type="match status" value="1"/>
</dbReference>
<name>A0A381XZ50_9ZZZZ</name>
<dbReference type="InterPro" id="IPR036866">
    <property type="entry name" value="RibonucZ/Hydroxyglut_hydro"/>
</dbReference>
<dbReference type="SMART" id="SM00849">
    <property type="entry name" value="Lactamase_B"/>
    <property type="match status" value="1"/>
</dbReference>
<gene>
    <name evidence="3" type="ORF">METZ01_LOCUS122764</name>
</gene>
<dbReference type="AlphaFoldDB" id="A0A381XZ50"/>
<evidence type="ECO:0000256" key="1">
    <source>
        <dbReference type="ARBA" id="ARBA00022801"/>
    </source>
</evidence>
<dbReference type="PANTHER" id="PTHR43546:SF3">
    <property type="entry name" value="UPF0173 METAL-DEPENDENT HYDROLASE MJ1163"/>
    <property type="match status" value="1"/>
</dbReference>
<dbReference type="GO" id="GO:0016787">
    <property type="term" value="F:hydrolase activity"/>
    <property type="evidence" value="ECO:0007669"/>
    <property type="project" value="UniProtKB-KW"/>
</dbReference>
<accession>A0A381XZ50</accession>
<evidence type="ECO:0000259" key="2">
    <source>
        <dbReference type="SMART" id="SM00849"/>
    </source>
</evidence>
<dbReference type="PANTHER" id="PTHR43546">
    <property type="entry name" value="UPF0173 METAL-DEPENDENT HYDROLASE MJ1163-RELATED"/>
    <property type="match status" value="1"/>
</dbReference>
<dbReference type="CDD" id="cd06262">
    <property type="entry name" value="metallo-hydrolase-like_MBL-fold"/>
    <property type="match status" value="1"/>
</dbReference>
<dbReference type="EMBL" id="UINC01016869">
    <property type="protein sequence ID" value="SVA69910.1"/>
    <property type="molecule type" value="Genomic_DNA"/>
</dbReference>
<dbReference type="InterPro" id="IPR050114">
    <property type="entry name" value="UPF0173_UPF0282_UlaG_hydrolase"/>
</dbReference>
<dbReference type="SUPFAM" id="SSF56281">
    <property type="entry name" value="Metallo-hydrolase/oxidoreductase"/>
    <property type="match status" value="1"/>
</dbReference>
<dbReference type="NCBIfam" id="NF001911">
    <property type="entry name" value="PRK00685.1"/>
    <property type="match status" value="1"/>
</dbReference>
<protein>
    <recommendedName>
        <fullName evidence="2">Metallo-beta-lactamase domain-containing protein</fullName>
    </recommendedName>
</protein>
<dbReference type="HAMAP" id="MF_00457">
    <property type="entry name" value="UPF0173"/>
    <property type="match status" value="1"/>
</dbReference>
<keyword evidence="1" id="KW-0378">Hydrolase</keyword>
<reference evidence="3" key="1">
    <citation type="submission" date="2018-05" db="EMBL/GenBank/DDBJ databases">
        <authorList>
            <person name="Lanie J.A."/>
            <person name="Ng W.-L."/>
            <person name="Kazmierczak K.M."/>
            <person name="Andrzejewski T.M."/>
            <person name="Davidsen T.M."/>
            <person name="Wayne K.J."/>
            <person name="Tettelin H."/>
            <person name="Glass J.I."/>
            <person name="Rusch D."/>
            <person name="Podicherti R."/>
            <person name="Tsui H.-C.T."/>
            <person name="Winkler M.E."/>
        </authorList>
    </citation>
    <scope>NUCLEOTIDE SEQUENCE</scope>
</reference>
<feature type="non-terminal residue" evidence="3">
    <location>
        <position position="1"/>
    </location>
</feature>
<dbReference type="InterPro" id="IPR022877">
    <property type="entry name" value="UPF0173"/>
</dbReference>
<sequence length="230" mass="25134">VSLTYRYIGHATHVFGINGATVLVDPFFTSNPVTDVSADDVDANYILLTHGHFDHIEDTVAIAHRTGAKVIANFEIVNWLKAQGVPEEQTHPQHIGGGFHHEFGYLKLTIAFHGSSLPDGSYGGMPAGILIDTKDDRRIYIAGDTSLFSDMQLYRGAELFIVPIGDNFTMGPDDALQAVKHVAPKDVVPCHYNTWAPIEQNGKAWAERVAREVPDTNVHPLSPGGILELI</sequence>
<dbReference type="InterPro" id="IPR001279">
    <property type="entry name" value="Metallo-B-lactamas"/>
</dbReference>